<name>A0A0A9EKP5_ARUDO</name>
<proteinExistence type="predicted"/>
<organism evidence="2">
    <name type="scientific">Arundo donax</name>
    <name type="common">Giant reed</name>
    <name type="synonym">Donax arundinaceus</name>
    <dbReference type="NCBI Taxonomy" id="35708"/>
    <lineage>
        <taxon>Eukaryota</taxon>
        <taxon>Viridiplantae</taxon>
        <taxon>Streptophyta</taxon>
        <taxon>Embryophyta</taxon>
        <taxon>Tracheophyta</taxon>
        <taxon>Spermatophyta</taxon>
        <taxon>Magnoliopsida</taxon>
        <taxon>Liliopsida</taxon>
        <taxon>Poales</taxon>
        <taxon>Poaceae</taxon>
        <taxon>PACMAD clade</taxon>
        <taxon>Arundinoideae</taxon>
        <taxon>Arundineae</taxon>
        <taxon>Arundo</taxon>
    </lineage>
</organism>
<sequence>MERYVRERRRARYLCPIGVERMISIFNHVVDHLIQPACVTAAARDSLVSVRVAGRRRGDGGGRAVRRRRRGSRRGVPDEEDTGGAHRLHLPPGKPQLAGDQLLLQIIAPVDSIIHMHAWL</sequence>
<feature type="compositionally biased region" description="Basic residues" evidence="1">
    <location>
        <begin position="64"/>
        <end position="73"/>
    </location>
</feature>
<evidence type="ECO:0000313" key="2">
    <source>
        <dbReference type="EMBL" id="JAD96587.1"/>
    </source>
</evidence>
<reference evidence="2" key="1">
    <citation type="submission" date="2014-09" db="EMBL/GenBank/DDBJ databases">
        <authorList>
            <person name="Magalhaes I.L.F."/>
            <person name="Oliveira U."/>
            <person name="Santos F.R."/>
            <person name="Vidigal T.H.D.A."/>
            <person name="Brescovit A.D."/>
            <person name="Santos A.J."/>
        </authorList>
    </citation>
    <scope>NUCLEOTIDE SEQUENCE</scope>
    <source>
        <tissue evidence="2">Shoot tissue taken approximately 20 cm above the soil surface</tissue>
    </source>
</reference>
<accession>A0A0A9EKP5</accession>
<dbReference type="AlphaFoldDB" id="A0A0A9EKP5"/>
<protein>
    <submittedName>
        <fullName evidence="2">Uncharacterized protein</fullName>
    </submittedName>
</protein>
<evidence type="ECO:0000256" key="1">
    <source>
        <dbReference type="SAM" id="MobiDB-lite"/>
    </source>
</evidence>
<reference evidence="2" key="2">
    <citation type="journal article" date="2015" name="Data Brief">
        <title>Shoot transcriptome of the giant reed, Arundo donax.</title>
        <authorList>
            <person name="Barrero R.A."/>
            <person name="Guerrero F.D."/>
            <person name="Moolhuijzen P."/>
            <person name="Goolsby J.A."/>
            <person name="Tidwell J."/>
            <person name="Bellgard S.E."/>
            <person name="Bellgard M.I."/>
        </authorList>
    </citation>
    <scope>NUCLEOTIDE SEQUENCE</scope>
    <source>
        <tissue evidence="2">Shoot tissue taken approximately 20 cm above the soil surface</tissue>
    </source>
</reference>
<dbReference type="EMBL" id="GBRH01201308">
    <property type="protein sequence ID" value="JAD96587.1"/>
    <property type="molecule type" value="Transcribed_RNA"/>
</dbReference>
<feature type="region of interest" description="Disordered" evidence="1">
    <location>
        <begin position="55"/>
        <end position="92"/>
    </location>
</feature>